<organism evidence="1 2">
    <name type="scientific">Streptomyces salyersiae</name>
    <dbReference type="NCBI Taxonomy" id="3075530"/>
    <lineage>
        <taxon>Bacteria</taxon>
        <taxon>Bacillati</taxon>
        <taxon>Actinomycetota</taxon>
        <taxon>Actinomycetes</taxon>
        <taxon>Kitasatosporales</taxon>
        <taxon>Streptomycetaceae</taxon>
        <taxon>Streptomyces</taxon>
    </lineage>
</organism>
<evidence type="ECO:0000313" key="1">
    <source>
        <dbReference type="EMBL" id="MDT0432795.1"/>
    </source>
</evidence>
<gene>
    <name evidence="1" type="ORF">RM649_34915</name>
</gene>
<keyword evidence="2" id="KW-1185">Reference proteome</keyword>
<dbReference type="Proteomes" id="UP001183777">
    <property type="component" value="Unassembled WGS sequence"/>
</dbReference>
<dbReference type="RefSeq" id="WP_311661689.1">
    <property type="nucleotide sequence ID" value="NZ_JAVREX010000029.1"/>
</dbReference>
<evidence type="ECO:0000313" key="2">
    <source>
        <dbReference type="Proteomes" id="UP001183777"/>
    </source>
</evidence>
<proteinExistence type="predicted"/>
<reference evidence="2" key="1">
    <citation type="submission" date="2023-07" db="EMBL/GenBank/DDBJ databases">
        <title>30 novel species of actinomycetes from the DSMZ collection.</title>
        <authorList>
            <person name="Nouioui I."/>
        </authorList>
    </citation>
    <scope>NUCLEOTIDE SEQUENCE [LARGE SCALE GENOMIC DNA]</scope>
    <source>
        <strain evidence="2">DSM 41770</strain>
    </source>
</reference>
<comment type="caution">
    <text evidence="1">The sequence shown here is derived from an EMBL/GenBank/DDBJ whole genome shotgun (WGS) entry which is preliminary data.</text>
</comment>
<protein>
    <submittedName>
        <fullName evidence="1">Uncharacterized protein</fullName>
    </submittedName>
</protein>
<name>A0ABU2RW87_9ACTN</name>
<sequence>MAYTPIAPTVTLPITVTVAGLPCQVGTLTIEPDDVPGSIRREVATFLREAADIYEQCPDEEVTDDAASE</sequence>
<accession>A0ABU2RW87</accession>
<dbReference type="EMBL" id="JAVREX010000029">
    <property type="protein sequence ID" value="MDT0432795.1"/>
    <property type="molecule type" value="Genomic_DNA"/>
</dbReference>